<keyword evidence="4 5" id="KW-0963">Cytoplasm</keyword>
<dbReference type="Pfam" id="PF21982">
    <property type="entry name" value="RecX_HTH1"/>
    <property type="match status" value="1"/>
</dbReference>
<dbReference type="InterPro" id="IPR003783">
    <property type="entry name" value="Regulatory_RecX"/>
</dbReference>
<dbReference type="HAMAP" id="MF_01114">
    <property type="entry name" value="RecX"/>
    <property type="match status" value="1"/>
</dbReference>
<organism evidence="9">
    <name type="scientific">Candidatus Nitricoxidivorans perseverans</name>
    <dbReference type="NCBI Taxonomy" id="2975601"/>
    <lineage>
        <taxon>Bacteria</taxon>
        <taxon>Pseudomonadati</taxon>
        <taxon>Pseudomonadota</taxon>
        <taxon>Betaproteobacteria</taxon>
        <taxon>Nitrosomonadales</taxon>
        <taxon>Sterolibacteriaceae</taxon>
        <taxon>Candidatus Nitricoxidivorans</taxon>
    </lineage>
</organism>
<accession>A0AA49FJS2</accession>
<feature type="domain" description="RecX third three-helical" evidence="7">
    <location>
        <begin position="98"/>
        <end position="140"/>
    </location>
</feature>
<feature type="domain" description="RecX first three-helical" evidence="8">
    <location>
        <begin position="8"/>
        <end position="42"/>
    </location>
</feature>
<dbReference type="InterPro" id="IPR053926">
    <property type="entry name" value="RecX_HTH_1st"/>
</dbReference>
<dbReference type="PANTHER" id="PTHR33602:SF1">
    <property type="entry name" value="REGULATORY PROTEIN RECX FAMILY PROTEIN"/>
    <property type="match status" value="1"/>
</dbReference>
<evidence type="ECO:0000256" key="2">
    <source>
        <dbReference type="ARBA" id="ARBA00009695"/>
    </source>
</evidence>
<proteinExistence type="inferred from homology"/>
<dbReference type="KEGG" id="npv:OHM77_09785"/>
<dbReference type="Pfam" id="PF21981">
    <property type="entry name" value="RecX_HTH3"/>
    <property type="match status" value="1"/>
</dbReference>
<evidence type="ECO:0000256" key="5">
    <source>
        <dbReference type="HAMAP-Rule" id="MF_01114"/>
    </source>
</evidence>
<evidence type="ECO:0000313" key="9">
    <source>
        <dbReference type="EMBL" id="WIM04984.1"/>
    </source>
</evidence>
<evidence type="ECO:0000256" key="3">
    <source>
        <dbReference type="ARBA" id="ARBA00018111"/>
    </source>
</evidence>
<dbReference type="Gene3D" id="1.10.10.10">
    <property type="entry name" value="Winged helix-like DNA-binding domain superfamily/Winged helix DNA-binding domain"/>
    <property type="match status" value="3"/>
</dbReference>
<dbReference type="Pfam" id="PF02631">
    <property type="entry name" value="RecX_HTH2"/>
    <property type="match status" value="1"/>
</dbReference>
<sequence length="145" mass="16347">MNELRELRRRALALLTRREHSRAEIAARLAPRGTREDIETVLAGLEQQGLLSDARFAESYVRSHAARLGAARLRQTLRAKGVADELIEARVGELPDEIGRAHEIWNRKFGAAPSDAREWAKQARFLQGRGFSVEIIRKLLKEIGA</sequence>
<comment type="function">
    <text evidence="5">Modulates RecA activity.</text>
</comment>
<comment type="similarity">
    <text evidence="2 5">Belongs to the RecX family.</text>
</comment>
<dbReference type="InterPro" id="IPR053924">
    <property type="entry name" value="RecX_HTH_2nd"/>
</dbReference>
<name>A0AA49FJS2_9PROT</name>
<dbReference type="InterPro" id="IPR036388">
    <property type="entry name" value="WH-like_DNA-bd_sf"/>
</dbReference>
<evidence type="ECO:0000256" key="1">
    <source>
        <dbReference type="ARBA" id="ARBA00004496"/>
    </source>
</evidence>
<dbReference type="InterPro" id="IPR053925">
    <property type="entry name" value="RecX_HTH_3rd"/>
</dbReference>
<dbReference type="NCBIfam" id="NF001055">
    <property type="entry name" value="PRK00117.2-5"/>
    <property type="match status" value="1"/>
</dbReference>
<protein>
    <recommendedName>
        <fullName evidence="3 5">Regulatory protein RecX</fullName>
    </recommendedName>
</protein>
<dbReference type="Proteomes" id="UP001234916">
    <property type="component" value="Chromosome"/>
</dbReference>
<dbReference type="PANTHER" id="PTHR33602">
    <property type="entry name" value="REGULATORY PROTEIN RECX FAMILY PROTEIN"/>
    <property type="match status" value="1"/>
</dbReference>
<evidence type="ECO:0000256" key="4">
    <source>
        <dbReference type="ARBA" id="ARBA00022490"/>
    </source>
</evidence>
<dbReference type="GO" id="GO:0005737">
    <property type="term" value="C:cytoplasm"/>
    <property type="evidence" value="ECO:0007669"/>
    <property type="project" value="UniProtKB-SubCell"/>
</dbReference>
<dbReference type="EMBL" id="CP107246">
    <property type="protein sequence ID" value="WIM04984.1"/>
    <property type="molecule type" value="Genomic_DNA"/>
</dbReference>
<dbReference type="GO" id="GO:0006282">
    <property type="term" value="P:regulation of DNA repair"/>
    <property type="evidence" value="ECO:0007669"/>
    <property type="project" value="UniProtKB-UniRule"/>
</dbReference>
<reference evidence="9" key="1">
    <citation type="journal article" date="2023" name="Nat. Microbiol.">
        <title>Enrichment and characterization of a nitric oxide-reducing microbial community in a continuous bioreactor.</title>
        <authorList>
            <person name="Garrido-Amador P."/>
            <person name="Stortenbeker N."/>
            <person name="Wessels H.J.C.T."/>
            <person name="Speth D.R."/>
            <person name="Garcia-Heredia I."/>
            <person name="Kartal B."/>
        </authorList>
    </citation>
    <scope>NUCLEOTIDE SEQUENCE</scope>
    <source>
        <strain evidence="9">MAG1</strain>
    </source>
</reference>
<dbReference type="AlphaFoldDB" id="A0AA49FJS2"/>
<comment type="subcellular location">
    <subcellularLocation>
        <location evidence="1 5">Cytoplasm</location>
    </subcellularLocation>
</comment>
<feature type="domain" description="RecX second three-helical" evidence="6">
    <location>
        <begin position="52"/>
        <end position="89"/>
    </location>
</feature>
<evidence type="ECO:0000259" key="7">
    <source>
        <dbReference type="Pfam" id="PF21981"/>
    </source>
</evidence>
<evidence type="ECO:0000259" key="6">
    <source>
        <dbReference type="Pfam" id="PF02631"/>
    </source>
</evidence>
<gene>
    <name evidence="5 9" type="primary">recX</name>
    <name evidence="9" type="ORF">OHM77_09785</name>
</gene>
<evidence type="ECO:0000259" key="8">
    <source>
        <dbReference type="Pfam" id="PF21982"/>
    </source>
</evidence>